<feature type="domain" description="SWIM-type" evidence="8">
    <location>
        <begin position="148"/>
        <end position="184"/>
    </location>
</feature>
<keyword evidence="6" id="KW-0539">Nucleus</keyword>
<evidence type="ECO:0000256" key="2">
    <source>
        <dbReference type="ARBA" id="ARBA00022723"/>
    </source>
</evidence>
<comment type="subcellular location">
    <subcellularLocation>
        <location evidence="6">Nucleus</location>
    </subcellularLocation>
</comment>
<feature type="region of interest" description="Disordered" evidence="7">
    <location>
        <begin position="250"/>
        <end position="304"/>
    </location>
</feature>
<organism evidence="9 10">
    <name type="scientific">Macleaya cordata</name>
    <name type="common">Five-seeded plume-poppy</name>
    <name type="synonym">Bocconia cordata</name>
    <dbReference type="NCBI Taxonomy" id="56857"/>
    <lineage>
        <taxon>Eukaryota</taxon>
        <taxon>Viridiplantae</taxon>
        <taxon>Streptophyta</taxon>
        <taxon>Embryophyta</taxon>
        <taxon>Tracheophyta</taxon>
        <taxon>Spermatophyta</taxon>
        <taxon>Magnoliopsida</taxon>
        <taxon>Ranunculales</taxon>
        <taxon>Papaveraceae</taxon>
        <taxon>Papaveroideae</taxon>
        <taxon>Macleaya</taxon>
    </lineage>
</organism>
<sequence>MEVGSSIDGIVGEDVEGVDCELNKDRNESIEPKVGMKFDSVEDLHSLFKSYARLKGFGIRKRSSTKDEDGVSKYVRSFSKTIPVTSSFEMEKQVQSAYTISKFKEFQNELNSQMYCRIVSTRKEGTTSVYEIKERILFGEGVKKKVIFNVSYKSDEGEIECSCHMFEYKGTLCKHVIYVLVENEVELLPEKYILHRWRKDVRRPHTRIIITDNGWVVTPEQKRYDEMCIAVTEIADLAAMDEEDSREVMEWVSHQKNKLTKRKSRSGSNNPSPITSSSLKPRKIIYNEEDPRRINVQDPEVSKI</sequence>
<feature type="compositionally biased region" description="Basic and acidic residues" evidence="7">
    <location>
        <begin position="285"/>
        <end position="304"/>
    </location>
</feature>
<dbReference type="Proteomes" id="UP000195402">
    <property type="component" value="Unassembled WGS sequence"/>
</dbReference>
<dbReference type="PANTHER" id="PTHR31669">
    <property type="entry name" value="PROTEIN FAR1-RELATED SEQUENCE 10-RELATED"/>
    <property type="match status" value="1"/>
</dbReference>
<comment type="caution">
    <text evidence="9">The sequence shown here is derived from an EMBL/GenBank/DDBJ whole genome shotgun (WGS) entry which is preliminary data.</text>
</comment>
<accession>A0A200QVE7</accession>
<keyword evidence="2 6" id="KW-0479">Metal-binding</keyword>
<feature type="compositionally biased region" description="Basic residues" evidence="7">
    <location>
        <begin position="255"/>
        <end position="265"/>
    </location>
</feature>
<reference evidence="9 10" key="1">
    <citation type="journal article" date="2017" name="Mol. Plant">
        <title>The Genome of Medicinal Plant Macleaya cordata Provides New Insights into Benzylisoquinoline Alkaloids Metabolism.</title>
        <authorList>
            <person name="Liu X."/>
            <person name="Liu Y."/>
            <person name="Huang P."/>
            <person name="Ma Y."/>
            <person name="Qing Z."/>
            <person name="Tang Q."/>
            <person name="Cao H."/>
            <person name="Cheng P."/>
            <person name="Zheng Y."/>
            <person name="Yuan Z."/>
            <person name="Zhou Y."/>
            <person name="Liu J."/>
            <person name="Tang Z."/>
            <person name="Zhuo Y."/>
            <person name="Zhang Y."/>
            <person name="Yu L."/>
            <person name="Huang J."/>
            <person name="Yang P."/>
            <person name="Peng Q."/>
            <person name="Zhang J."/>
            <person name="Jiang W."/>
            <person name="Zhang Z."/>
            <person name="Lin K."/>
            <person name="Ro D.K."/>
            <person name="Chen X."/>
            <person name="Xiong X."/>
            <person name="Shang Y."/>
            <person name="Huang S."/>
            <person name="Zeng J."/>
        </authorList>
    </citation>
    <scope>NUCLEOTIDE SEQUENCE [LARGE SCALE GENOMIC DNA]</scope>
    <source>
        <strain evidence="10">cv. BLH2017</strain>
        <tissue evidence="9">Root</tissue>
    </source>
</reference>
<comment type="function">
    <text evidence="6">Putative transcription activator involved in regulating light control of development.</text>
</comment>
<dbReference type="STRING" id="56857.A0A200QVE7"/>
<evidence type="ECO:0000256" key="1">
    <source>
        <dbReference type="ARBA" id="ARBA00005889"/>
    </source>
</evidence>
<evidence type="ECO:0000256" key="6">
    <source>
        <dbReference type="RuleBase" id="RU367018"/>
    </source>
</evidence>
<proteinExistence type="inferred from homology"/>
<dbReference type="Pfam" id="PF04434">
    <property type="entry name" value="SWIM"/>
    <property type="match status" value="1"/>
</dbReference>
<dbReference type="OMA" id="YDEMCIA"/>
<comment type="similarity">
    <text evidence="1 6">Belongs to the FHY3/FAR1 family.</text>
</comment>
<evidence type="ECO:0000313" key="9">
    <source>
        <dbReference type="EMBL" id="OVA14425.1"/>
    </source>
</evidence>
<dbReference type="PROSITE" id="PS50966">
    <property type="entry name" value="ZF_SWIM"/>
    <property type="match status" value="1"/>
</dbReference>
<evidence type="ECO:0000313" key="10">
    <source>
        <dbReference type="Proteomes" id="UP000195402"/>
    </source>
</evidence>
<keyword evidence="3 5" id="KW-0863">Zinc-finger</keyword>
<gene>
    <name evidence="9" type="ORF">BVC80_1367g33</name>
</gene>
<dbReference type="GO" id="GO:0008270">
    <property type="term" value="F:zinc ion binding"/>
    <property type="evidence" value="ECO:0007669"/>
    <property type="project" value="UniProtKB-UniRule"/>
</dbReference>
<dbReference type="OrthoDB" id="1661634at2759"/>
<dbReference type="GO" id="GO:0006355">
    <property type="term" value="P:regulation of DNA-templated transcription"/>
    <property type="evidence" value="ECO:0007669"/>
    <property type="project" value="UniProtKB-UniRule"/>
</dbReference>
<feature type="compositionally biased region" description="Polar residues" evidence="7">
    <location>
        <begin position="266"/>
        <end position="279"/>
    </location>
</feature>
<protein>
    <recommendedName>
        <fullName evidence="6">Protein FAR1-RELATED SEQUENCE</fullName>
    </recommendedName>
</protein>
<evidence type="ECO:0000256" key="3">
    <source>
        <dbReference type="ARBA" id="ARBA00022771"/>
    </source>
</evidence>
<evidence type="ECO:0000256" key="5">
    <source>
        <dbReference type="PROSITE-ProRule" id="PRU00325"/>
    </source>
</evidence>
<dbReference type="GO" id="GO:0005634">
    <property type="term" value="C:nucleus"/>
    <property type="evidence" value="ECO:0007669"/>
    <property type="project" value="UniProtKB-SubCell"/>
</dbReference>
<evidence type="ECO:0000256" key="4">
    <source>
        <dbReference type="ARBA" id="ARBA00022833"/>
    </source>
</evidence>
<dbReference type="AlphaFoldDB" id="A0A200QVE7"/>
<dbReference type="PANTHER" id="PTHR31669:SF283">
    <property type="entry name" value="PROTEIN FAR1-RELATED SEQUENCE"/>
    <property type="match status" value="1"/>
</dbReference>
<dbReference type="InterPro" id="IPR031052">
    <property type="entry name" value="FHY3/FAR1"/>
</dbReference>
<dbReference type="SMART" id="SM00575">
    <property type="entry name" value="ZnF_PMZ"/>
    <property type="match status" value="1"/>
</dbReference>
<evidence type="ECO:0000256" key="7">
    <source>
        <dbReference type="SAM" id="MobiDB-lite"/>
    </source>
</evidence>
<dbReference type="EMBL" id="MVGT01001044">
    <property type="protein sequence ID" value="OVA14425.1"/>
    <property type="molecule type" value="Genomic_DNA"/>
</dbReference>
<evidence type="ECO:0000259" key="8">
    <source>
        <dbReference type="PROSITE" id="PS50966"/>
    </source>
</evidence>
<dbReference type="InParanoid" id="A0A200QVE7"/>
<dbReference type="InterPro" id="IPR006564">
    <property type="entry name" value="Znf_PMZ"/>
</dbReference>
<name>A0A200QVE7_MACCD</name>
<dbReference type="InterPro" id="IPR007527">
    <property type="entry name" value="Znf_SWIM"/>
</dbReference>
<keyword evidence="10" id="KW-1185">Reference proteome</keyword>
<keyword evidence="4 6" id="KW-0862">Zinc</keyword>